<dbReference type="Proteomes" id="UP001165986">
    <property type="component" value="Unassembled WGS sequence"/>
</dbReference>
<keyword evidence="1" id="KW-0808">Transferase</keyword>
<evidence type="ECO:0000313" key="1">
    <source>
        <dbReference type="EMBL" id="MBD6619321.1"/>
    </source>
</evidence>
<dbReference type="AlphaFoldDB" id="A0AA40VU59"/>
<accession>A0AA40VU59</accession>
<dbReference type="SUPFAM" id="SSF53335">
    <property type="entry name" value="S-adenosyl-L-methionine-dependent methyltransferases"/>
    <property type="match status" value="1"/>
</dbReference>
<keyword evidence="2" id="KW-1185">Reference proteome</keyword>
<proteinExistence type="predicted"/>
<comment type="caution">
    <text evidence="1">The sequence shown here is derived from an EMBL/GenBank/DDBJ whole genome shotgun (WGS) entry which is preliminary data.</text>
</comment>
<evidence type="ECO:0000313" key="2">
    <source>
        <dbReference type="Proteomes" id="UP001165986"/>
    </source>
</evidence>
<sequence>MSKNTILQPIKSFFDYLSFNLQYELMLLSFRGKTRKEVFNDIYYRNRWGDRESVSGRGSNLRQTLVIIKKIPALLEKFNVKTMLDAPCGDFYWLKEAELNLDRYIGCDIVAELITNNQRRYSNESREFINLDLVTGELPQVDLIFCRDCLVHLSFKDTIAVIKNFKKSNSRYLLTTTYPGILENKDIITGDWRAIDLQLSPYKFPDMIEIIDEETTERKDYPQKSLGLWKLSDIEL</sequence>
<dbReference type="Gene3D" id="3.40.50.150">
    <property type="entry name" value="Vaccinia Virus protein VP39"/>
    <property type="match status" value="1"/>
</dbReference>
<dbReference type="InterPro" id="IPR029063">
    <property type="entry name" value="SAM-dependent_MTases_sf"/>
</dbReference>
<keyword evidence="1" id="KW-0489">Methyltransferase</keyword>
<dbReference type="GO" id="GO:0032259">
    <property type="term" value="P:methylation"/>
    <property type="evidence" value="ECO:0007669"/>
    <property type="project" value="UniProtKB-KW"/>
</dbReference>
<dbReference type="EMBL" id="VJXY01000039">
    <property type="protein sequence ID" value="MBD6619321.1"/>
    <property type="molecule type" value="Genomic_DNA"/>
</dbReference>
<gene>
    <name evidence="1" type="ORF">FNW02_26710</name>
</gene>
<reference evidence="1" key="1">
    <citation type="submission" date="2019-07" db="EMBL/GenBank/DDBJ databases">
        <title>Toxilogical consequences of a new and cryptic species of cyanobacteria (Komarekiella delphini-convector) recovered from the epidermis of a bottlenose dolphin and 1500 ft. in the air.</title>
        <authorList>
            <person name="Brown A.O."/>
            <person name="Dvorak P."/>
            <person name="Villanueva C.D."/>
            <person name="Foss A.J."/>
            <person name="Garvey A.D."/>
            <person name="Gibson Q.A."/>
            <person name="Johansen J.R."/>
            <person name="Casamatta D.A."/>
        </authorList>
    </citation>
    <scope>NUCLEOTIDE SEQUENCE</scope>
    <source>
        <strain evidence="1">SJRDD-AB1</strain>
    </source>
</reference>
<dbReference type="GO" id="GO:0008168">
    <property type="term" value="F:methyltransferase activity"/>
    <property type="evidence" value="ECO:0007669"/>
    <property type="project" value="UniProtKB-KW"/>
</dbReference>
<protein>
    <submittedName>
        <fullName evidence="1">Class I SAM-dependent methyltransferase</fullName>
    </submittedName>
</protein>
<name>A0AA40VU59_9NOST</name>
<organism evidence="1 2">
    <name type="scientific">Komarekiella delphini-convector SJRDD-AB1</name>
    <dbReference type="NCBI Taxonomy" id="2593771"/>
    <lineage>
        <taxon>Bacteria</taxon>
        <taxon>Bacillati</taxon>
        <taxon>Cyanobacteriota</taxon>
        <taxon>Cyanophyceae</taxon>
        <taxon>Nostocales</taxon>
        <taxon>Nostocaceae</taxon>
        <taxon>Komarekiella</taxon>
        <taxon>Komarekiella delphini-convector</taxon>
    </lineage>
</organism>